<dbReference type="Gene3D" id="1.10.287.1490">
    <property type="match status" value="1"/>
</dbReference>
<dbReference type="SMART" id="SM00755">
    <property type="entry name" value="Grip"/>
    <property type="match status" value="1"/>
</dbReference>
<dbReference type="GeneID" id="115995365"/>
<sequence>MEAEGGDTAGVLELESHASDDLKSEKHLPNTNYVSNGNIAVENGLTDDVNPSSDDTHDQFVQMVTELKFQNEFLKSQFEDLKNSQSECSVSNQQTKANETEGGESEDVKELCERIESLKRELLEEKQTRNAAEEALKHLTVAYSEADAKAQELSAKLAEAQQKLDQEIKDREEKYSELDSKFSRLHKRAKQRIQDVQKEKDDLEVQFREVSETAERASSQQSALQQELERTRQQANDALKAMDAERQQLRSTNNKLRDTIEELRRSVEPKESALEALQQSLMEKEQMLEDMRGLLQAADEKRQASIAELSAKHQKNLESLEAQLADALSDRSKATETISSLQVLIAEKESKIAEMDAASTGEAARFRASVESVKGELAHLKREHDKEKVSWEAASQALKTKLELAESNCIRAEIEVAKMRSQLESDVSAQAQILNAKDAELVASKKEISRLESEFSSYKVRAHALLQKKDAELAAAKDSEQLKVLEEALKEAEKEVLSVAAERDRVLQDLQDALANHDKELKERELVLDNAKQQIKSLEIKLNSANASHQSDKETWEMNVQNIEETWRIRCEGLKAQNEASSGQDVQKELDELKLHYKRLKEEHDTFRDLADRMIEEKDKEIYKLLDDNKDLHQSLESRPPVDHNGNHYTAMQKQDAQNLSTSAAEQQILLLARQQAQREEELAQSQRHILALQEEIEELEHENRLHSQQEAMLKTELRNMERMQKREGVDMTYLKNVILKLLETGEVEALLPVIGMLLQFSPEEIHKCQQAYRASTDVPPSPASDGPGSRSLFSRFSFS</sequence>
<dbReference type="Proteomes" id="UP000594261">
    <property type="component" value="Chromosome 6"/>
</dbReference>
<feature type="coiled-coil region" evidence="2">
    <location>
        <begin position="583"/>
        <end position="617"/>
    </location>
</feature>
<keyword evidence="6" id="KW-1185">Reference proteome</keyword>
<dbReference type="RefSeq" id="XP_030975754.1">
    <property type="nucleotide sequence ID" value="XM_031119894.1"/>
</dbReference>
<keyword evidence="1 2" id="KW-0175">Coiled coil</keyword>
<organism evidence="5 6">
    <name type="scientific">Quercus lobata</name>
    <name type="common">Valley oak</name>
    <dbReference type="NCBI Taxonomy" id="97700"/>
    <lineage>
        <taxon>Eukaryota</taxon>
        <taxon>Viridiplantae</taxon>
        <taxon>Streptophyta</taxon>
        <taxon>Embryophyta</taxon>
        <taxon>Tracheophyta</taxon>
        <taxon>Spermatophyta</taxon>
        <taxon>Magnoliopsida</taxon>
        <taxon>eudicotyledons</taxon>
        <taxon>Gunneridae</taxon>
        <taxon>Pentapetalae</taxon>
        <taxon>rosids</taxon>
        <taxon>fabids</taxon>
        <taxon>Fagales</taxon>
        <taxon>Fagaceae</taxon>
        <taxon>Quercus</taxon>
    </lineage>
</organism>
<gene>
    <name evidence="5" type="primary">LOC115995365</name>
</gene>
<feature type="coiled-coil region" evidence="2">
    <location>
        <begin position="676"/>
        <end position="727"/>
    </location>
</feature>
<dbReference type="PROSITE" id="PS50913">
    <property type="entry name" value="GRIP"/>
    <property type="match status" value="1"/>
</dbReference>
<evidence type="ECO:0000256" key="3">
    <source>
        <dbReference type="SAM" id="MobiDB-lite"/>
    </source>
</evidence>
<dbReference type="InterPro" id="IPR000237">
    <property type="entry name" value="GRIP_dom"/>
</dbReference>
<dbReference type="PANTHER" id="PTHR23160">
    <property type="entry name" value="SYNAPTONEMAL COMPLEX PROTEIN-RELATED"/>
    <property type="match status" value="1"/>
</dbReference>
<dbReference type="EnsemblPlants" id="QL06p053829:mrna">
    <property type="protein sequence ID" value="QL06p053829:mrna"/>
    <property type="gene ID" value="QL06p053829"/>
</dbReference>
<feature type="compositionally biased region" description="Low complexity" evidence="3">
    <location>
        <begin position="790"/>
        <end position="800"/>
    </location>
</feature>
<accession>A0A7N2R761</accession>
<evidence type="ECO:0000313" key="6">
    <source>
        <dbReference type="Proteomes" id="UP000594261"/>
    </source>
</evidence>
<evidence type="ECO:0000313" key="5">
    <source>
        <dbReference type="EnsemblPlants" id="QL06p053829:mrna"/>
    </source>
</evidence>
<dbReference type="InParanoid" id="A0A7N2R761"/>
<dbReference type="EMBL" id="LRBV02000006">
    <property type="status" value="NOT_ANNOTATED_CDS"/>
    <property type="molecule type" value="Genomic_DNA"/>
</dbReference>
<dbReference type="KEGG" id="qlo:115995365"/>
<evidence type="ECO:0000256" key="2">
    <source>
        <dbReference type="SAM" id="Coils"/>
    </source>
</evidence>
<feature type="region of interest" description="Disordered" evidence="3">
    <location>
        <begin position="1"/>
        <end position="58"/>
    </location>
</feature>
<dbReference type="Gramene" id="QL06p053829:mrna">
    <property type="protein sequence ID" value="QL06p053829:mrna"/>
    <property type="gene ID" value="QL06p053829"/>
</dbReference>
<feature type="compositionally biased region" description="Polar residues" evidence="3">
    <location>
        <begin position="84"/>
        <end position="97"/>
    </location>
</feature>
<feature type="compositionally biased region" description="Polar residues" evidence="3">
    <location>
        <begin position="29"/>
        <end position="38"/>
    </location>
</feature>
<protein>
    <recommendedName>
        <fullName evidence="4">GRIP domain-containing protein</fullName>
    </recommendedName>
</protein>
<dbReference type="PANTHER" id="PTHR23160:SF1">
    <property type="entry name" value="PROTEIN GRIP"/>
    <property type="match status" value="1"/>
</dbReference>
<feature type="region of interest" description="Disordered" evidence="3">
    <location>
        <begin position="210"/>
        <end position="229"/>
    </location>
</feature>
<dbReference type="FunCoup" id="A0A7N2R761">
    <property type="interactions" value="1587"/>
</dbReference>
<feature type="region of interest" description="Disordered" evidence="3">
    <location>
        <begin position="84"/>
        <end position="108"/>
    </location>
</feature>
<evidence type="ECO:0000256" key="1">
    <source>
        <dbReference type="ARBA" id="ARBA00023054"/>
    </source>
</evidence>
<feature type="coiled-coil region" evidence="2">
    <location>
        <begin position="363"/>
        <end position="548"/>
    </location>
</feature>
<name>A0A7N2R761_QUELO</name>
<feature type="compositionally biased region" description="Basic and acidic residues" evidence="3">
    <location>
        <begin position="14"/>
        <end position="28"/>
    </location>
</feature>
<dbReference type="OMA" id="AEMQAIN"/>
<dbReference type="AlphaFoldDB" id="A0A7N2R761"/>
<reference evidence="5 6" key="1">
    <citation type="journal article" date="2016" name="G3 (Bethesda)">
        <title>First Draft Assembly and Annotation of the Genome of a California Endemic Oak Quercus lobata Nee (Fagaceae).</title>
        <authorList>
            <person name="Sork V.L."/>
            <person name="Fitz-Gibbon S.T."/>
            <person name="Puiu D."/>
            <person name="Crepeau M."/>
            <person name="Gugger P.F."/>
            <person name="Sherman R."/>
            <person name="Stevens K."/>
            <person name="Langley C.H."/>
            <person name="Pellegrini M."/>
            <person name="Salzberg S.L."/>
        </authorList>
    </citation>
    <scope>NUCLEOTIDE SEQUENCE [LARGE SCALE GENOMIC DNA]</scope>
    <source>
        <strain evidence="5 6">cv. SW786</strain>
    </source>
</reference>
<reference evidence="5" key="2">
    <citation type="submission" date="2021-01" db="UniProtKB">
        <authorList>
            <consortium name="EnsemblPlants"/>
        </authorList>
    </citation>
    <scope>IDENTIFICATION</scope>
</reference>
<dbReference type="Pfam" id="PF01465">
    <property type="entry name" value="GRIP"/>
    <property type="match status" value="1"/>
</dbReference>
<dbReference type="OrthoDB" id="1926336at2759"/>
<proteinExistence type="predicted"/>
<evidence type="ECO:0000259" key="4">
    <source>
        <dbReference type="PROSITE" id="PS50913"/>
    </source>
</evidence>
<feature type="domain" description="GRIP" evidence="4">
    <location>
        <begin position="725"/>
        <end position="772"/>
    </location>
</feature>
<feature type="compositionally biased region" description="Low complexity" evidence="3">
    <location>
        <begin position="216"/>
        <end position="226"/>
    </location>
</feature>
<dbReference type="GO" id="GO:0007131">
    <property type="term" value="P:reciprocal meiotic recombination"/>
    <property type="evidence" value="ECO:0007669"/>
    <property type="project" value="TreeGrafter"/>
</dbReference>
<feature type="region of interest" description="Disordered" evidence="3">
    <location>
        <begin position="773"/>
        <end position="800"/>
    </location>
</feature>